<dbReference type="FunFam" id="3.30.230.70:FF:000021">
    <property type="entry name" value="Exosome complex exonuclease RRP46 homolog"/>
    <property type="match status" value="1"/>
</dbReference>
<keyword evidence="6" id="KW-0271">Exosome</keyword>
<dbReference type="GO" id="GO:0071028">
    <property type="term" value="P:nuclear mRNA surveillance"/>
    <property type="evidence" value="ECO:0007669"/>
    <property type="project" value="TreeGrafter"/>
</dbReference>
<evidence type="ECO:0000313" key="15">
    <source>
        <dbReference type="Proteomes" id="UP000289340"/>
    </source>
</evidence>
<dbReference type="GO" id="GO:0006364">
    <property type="term" value="P:rRNA processing"/>
    <property type="evidence" value="ECO:0007669"/>
    <property type="project" value="UniProtKB-KW"/>
</dbReference>
<comment type="caution">
    <text evidence="14">The sequence shown here is derived from an EMBL/GenBank/DDBJ whole genome shotgun (WGS) entry which is preliminary data.</text>
</comment>
<evidence type="ECO:0000256" key="7">
    <source>
        <dbReference type="ARBA" id="ARBA00022839"/>
    </source>
</evidence>
<dbReference type="InterPro" id="IPR020568">
    <property type="entry name" value="Ribosomal_Su5_D2-typ_SF"/>
</dbReference>
<evidence type="ECO:0000259" key="13">
    <source>
        <dbReference type="Pfam" id="PF01138"/>
    </source>
</evidence>
<evidence type="ECO:0000256" key="4">
    <source>
        <dbReference type="ARBA" id="ARBA00022722"/>
    </source>
</evidence>
<evidence type="ECO:0000256" key="5">
    <source>
        <dbReference type="ARBA" id="ARBA00022801"/>
    </source>
</evidence>
<dbReference type="EMBL" id="QZWG01000014">
    <property type="protein sequence ID" value="RZB68521.1"/>
    <property type="molecule type" value="Genomic_DNA"/>
</dbReference>
<dbReference type="InterPro" id="IPR027408">
    <property type="entry name" value="PNPase/RNase_PH_dom_sf"/>
</dbReference>
<keyword evidence="8" id="KW-0694">RNA-binding</keyword>
<feature type="non-terminal residue" evidence="14">
    <location>
        <position position="207"/>
    </location>
</feature>
<comment type="similarity">
    <text evidence="2">Belongs to the RNase PH family.</text>
</comment>
<dbReference type="Proteomes" id="UP000289340">
    <property type="component" value="Chromosome 14"/>
</dbReference>
<keyword evidence="4" id="KW-0540">Nuclease</keyword>
<dbReference type="PANTHER" id="PTHR11953">
    <property type="entry name" value="EXOSOME COMPLEX COMPONENT"/>
    <property type="match status" value="1"/>
</dbReference>
<evidence type="ECO:0000256" key="3">
    <source>
        <dbReference type="ARBA" id="ARBA00022552"/>
    </source>
</evidence>
<name>A0A445H545_GLYSO</name>
<dbReference type="GO" id="GO:0071051">
    <property type="term" value="P:poly(A)-dependent snoRNA 3'-end processing"/>
    <property type="evidence" value="ECO:0007669"/>
    <property type="project" value="TreeGrafter"/>
</dbReference>
<dbReference type="SMR" id="A0A445H545"/>
<dbReference type="GO" id="GO:0003723">
    <property type="term" value="F:RNA binding"/>
    <property type="evidence" value="ECO:0007669"/>
    <property type="project" value="UniProtKB-KW"/>
</dbReference>
<dbReference type="Pfam" id="PF01138">
    <property type="entry name" value="RNase_PH"/>
    <property type="match status" value="1"/>
</dbReference>
<dbReference type="Gene3D" id="3.30.230.70">
    <property type="entry name" value="GHMP Kinase, N-terminal domain"/>
    <property type="match status" value="1"/>
</dbReference>
<proteinExistence type="inferred from homology"/>
<dbReference type="GO" id="GO:0005730">
    <property type="term" value="C:nucleolus"/>
    <property type="evidence" value="ECO:0007669"/>
    <property type="project" value="UniProtKB-SubCell"/>
</dbReference>
<accession>A0A445H545</accession>
<keyword evidence="15" id="KW-1185">Reference proteome</keyword>
<gene>
    <name evidence="14" type="ORF">D0Y65_038343</name>
</gene>
<evidence type="ECO:0000256" key="2">
    <source>
        <dbReference type="ARBA" id="ARBA00006678"/>
    </source>
</evidence>
<evidence type="ECO:0000256" key="11">
    <source>
        <dbReference type="ARBA" id="ARBA00077932"/>
    </source>
</evidence>
<evidence type="ECO:0000256" key="1">
    <source>
        <dbReference type="ARBA" id="ARBA00004604"/>
    </source>
</evidence>
<dbReference type="GO" id="GO:0000176">
    <property type="term" value="C:nuclear exosome (RNase complex)"/>
    <property type="evidence" value="ECO:0007669"/>
    <property type="project" value="TreeGrafter"/>
</dbReference>
<dbReference type="AlphaFoldDB" id="A0A445H545"/>
<dbReference type="SUPFAM" id="SSF54211">
    <property type="entry name" value="Ribosomal protein S5 domain 2-like"/>
    <property type="match status" value="1"/>
</dbReference>
<evidence type="ECO:0000313" key="14">
    <source>
        <dbReference type="EMBL" id="RZB68521.1"/>
    </source>
</evidence>
<dbReference type="GO" id="GO:0004527">
    <property type="term" value="F:exonuclease activity"/>
    <property type="evidence" value="ECO:0007669"/>
    <property type="project" value="UniProtKB-KW"/>
</dbReference>
<dbReference type="CDD" id="cd11372">
    <property type="entry name" value="RNase_PH_RRP46"/>
    <property type="match status" value="1"/>
</dbReference>
<keyword evidence="7 14" id="KW-0269">Exonuclease</keyword>
<protein>
    <recommendedName>
        <fullName evidence="10">Exosome complex exonuclease RRP46 homolog</fullName>
    </recommendedName>
    <alternativeName>
        <fullName evidence="12">Exosome component 5</fullName>
    </alternativeName>
    <alternativeName>
        <fullName evidence="11">Ribosomal RNA-processing protein 46</fullName>
    </alternativeName>
</protein>
<dbReference type="GO" id="GO:0034475">
    <property type="term" value="P:U4 snRNA 3'-end processing"/>
    <property type="evidence" value="ECO:0007669"/>
    <property type="project" value="TreeGrafter"/>
</dbReference>
<dbReference type="GO" id="GO:0000177">
    <property type="term" value="C:cytoplasmic exosome (RNase complex)"/>
    <property type="evidence" value="ECO:0007669"/>
    <property type="project" value="TreeGrafter"/>
</dbReference>
<keyword evidence="5" id="KW-0378">Hydrolase</keyword>
<keyword evidence="9" id="KW-0539">Nucleus</keyword>
<evidence type="ECO:0000256" key="10">
    <source>
        <dbReference type="ARBA" id="ARBA00074659"/>
    </source>
</evidence>
<evidence type="ECO:0000256" key="6">
    <source>
        <dbReference type="ARBA" id="ARBA00022835"/>
    </source>
</evidence>
<keyword evidence="3" id="KW-0698">rRNA processing</keyword>
<dbReference type="SUPFAM" id="SSF55666">
    <property type="entry name" value="Ribonuclease PH domain 2-like"/>
    <property type="match status" value="1"/>
</dbReference>
<sequence>METDRPDSQTPNQLRPLACSCSCSILHRSHGSASWAQRETKVLAAVYGPKAGTKKNENPKKASIKVIWKPKTGQIGKVEKEYEMILKRTLESICIRTIYPNTTTLVIVQIVHDDGVLLPCAINAACVALVDARIPLKHLVVAICCSITDSGCIILDPTKDQEEKMKAFINLVFPNTIVSVLPEGSLQEGSETMAHGIMTSITQGAMS</sequence>
<evidence type="ECO:0000256" key="9">
    <source>
        <dbReference type="ARBA" id="ARBA00023242"/>
    </source>
</evidence>
<comment type="subcellular location">
    <subcellularLocation>
        <location evidence="1">Nucleus</location>
        <location evidence="1">Nucleolus</location>
    </subcellularLocation>
</comment>
<organism evidence="14 15">
    <name type="scientific">Glycine soja</name>
    <name type="common">Wild soybean</name>
    <dbReference type="NCBI Taxonomy" id="3848"/>
    <lineage>
        <taxon>Eukaryota</taxon>
        <taxon>Viridiplantae</taxon>
        <taxon>Streptophyta</taxon>
        <taxon>Embryophyta</taxon>
        <taxon>Tracheophyta</taxon>
        <taxon>Spermatophyta</taxon>
        <taxon>Magnoliopsida</taxon>
        <taxon>eudicotyledons</taxon>
        <taxon>Gunneridae</taxon>
        <taxon>Pentapetalae</taxon>
        <taxon>rosids</taxon>
        <taxon>fabids</taxon>
        <taxon>Fabales</taxon>
        <taxon>Fabaceae</taxon>
        <taxon>Papilionoideae</taxon>
        <taxon>50 kb inversion clade</taxon>
        <taxon>NPAAA clade</taxon>
        <taxon>indigoferoid/millettioid clade</taxon>
        <taxon>Phaseoleae</taxon>
        <taxon>Glycine</taxon>
        <taxon>Glycine subgen. Soja</taxon>
    </lineage>
</organism>
<reference evidence="14 15" key="1">
    <citation type="submission" date="2018-09" db="EMBL/GenBank/DDBJ databases">
        <title>A high-quality reference genome of wild soybean provides a powerful tool to mine soybean genomes.</title>
        <authorList>
            <person name="Xie M."/>
            <person name="Chung C.Y.L."/>
            <person name="Li M.-W."/>
            <person name="Wong F.-L."/>
            <person name="Chan T.-F."/>
            <person name="Lam H.-M."/>
        </authorList>
    </citation>
    <scope>NUCLEOTIDE SEQUENCE [LARGE SCALE GENOMIC DNA]</scope>
    <source>
        <strain evidence="15">cv. W05</strain>
        <tissue evidence="14">Hypocotyl of etiolated seedlings</tissue>
    </source>
</reference>
<dbReference type="GO" id="GO:0016075">
    <property type="term" value="P:rRNA catabolic process"/>
    <property type="evidence" value="ECO:0007669"/>
    <property type="project" value="TreeGrafter"/>
</dbReference>
<dbReference type="InterPro" id="IPR050080">
    <property type="entry name" value="RNase_PH"/>
</dbReference>
<dbReference type="PANTHER" id="PTHR11953:SF1">
    <property type="entry name" value="EXOSOME COMPLEX COMPONENT RRP46"/>
    <property type="match status" value="1"/>
</dbReference>
<evidence type="ECO:0000256" key="12">
    <source>
        <dbReference type="ARBA" id="ARBA00083630"/>
    </source>
</evidence>
<dbReference type="InterPro" id="IPR001247">
    <property type="entry name" value="ExoRNase_PH_dom1"/>
</dbReference>
<evidence type="ECO:0000256" key="8">
    <source>
        <dbReference type="ARBA" id="ARBA00022884"/>
    </source>
</evidence>
<feature type="domain" description="Exoribonuclease phosphorolytic" evidence="13">
    <location>
        <begin position="13"/>
        <end position="135"/>
    </location>
</feature>
<dbReference type="InterPro" id="IPR036345">
    <property type="entry name" value="ExoRNase_PH_dom2_sf"/>
</dbReference>